<gene>
    <name evidence="4" type="ORF">WDS16_11830</name>
</gene>
<keyword evidence="4" id="KW-0378">Hydrolase</keyword>
<dbReference type="RefSeq" id="WP_338892838.1">
    <property type="nucleotide sequence ID" value="NZ_CP147846.1"/>
</dbReference>
<keyword evidence="2" id="KW-0732">Signal</keyword>
<feature type="domain" description="Beta-lactamase class A catalytic" evidence="3">
    <location>
        <begin position="128"/>
        <end position="242"/>
    </location>
</feature>
<feature type="chain" id="PRO_5047236135" evidence="2">
    <location>
        <begin position="30"/>
        <end position="318"/>
    </location>
</feature>
<dbReference type="PANTHER" id="PTHR35333">
    <property type="entry name" value="BETA-LACTAMASE"/>
    <property type="match status" value="1"/>
</dbReference>
<dbReference type="Pfam" id="PF13354">
    <property type="entry name" value="Beta-lactamase2"/>
    <property type="match status" value="1"/>
</dbReference>
<evidence type="ECO:0000256" key="2">
    <source>
        <dbReference type="SAM" id="SignalP"/>
    </source>
</evidence>
<dbReference type="GO" id="GO:0016787">
    <property type="term" value="F:hydrolase activity"/>
    <property type="evidence" value="ECO:0007669"/>
    <property type="project" value="UniProtKB-KW"/>
</dbReference>
<feature type="signal peptide" evidence="2">
    <location>
        <begin position="1"/>
        <end position="29"/>
    </location>
</feature>
<feature type="region of interest" description="Disordered" evidence="1">
    <location>
        <begin position="29"/>
        <end position="48"/>
    </location>
</feature>
<evidence type="ECO:0000256" key="1">
    <source>
        <dbReference type="SAM" id="MobiDB-lite"/>
    </source>
</evidence>
<dbReference type="PROSITE" id="PS51257">
    <property type="entry name" value="PROKAR_LIPOPROTEIN"/>
    <property type="match status" value="1"/>
</dbReference>
<name>A0ABZ2PQE2_9NOCA</name>
<dbReference type="InterPro" id="IPR012338">
    <property type="entry name" value="Beta-lactam/transpept-like"/>
</dbReference>
<dbReference type="EMBL" id="CP147846">
    <property type="protein sequence ID" value="WXG71112.1"/>
    <property type="molecule type" value="Genomic_DNA"/>
</dbReference>
<reference evidence="4 5" key="1">
    <citation type="submission" date="2024-03" db="EMBL/GenBank/DDBJ databases">
        <title>Natural products discovery in diverse microorganisms through a two-stage MS feature dereplication strategy.</title>
        <authorList>
            <person name="Zhang R."/>
        </authorList>
    </citation>
    <scope>NUCLEOTIDE SEQUENCE [LARGE SCALE GENOMIC DNA]</scope>
    <source>
        <strain evidence="4 5">18930</strain>
    </source>
</reference>
<dbReference type="PANTHER" id="PTHR35333:SF3">
    <property type="entry name" value="BETA-LACTAMASE-TYPE TRANSPEPTIDASE FOLD CONTAINING PROTEIN"/>
    <property type="match status" value="1"/>
</dbReference>
<keyword evidence="5" id="KW-1185">Reference proteome</keyword>
<dbReference type="InterPro" id="IPR000871">
    <property type="entry name" value="Beta-lactam_class-A"/>
</dbReference>
<dbReference type="InterPro" id="IPR045155">
    <property type="entry name" value="Beta-lactam_cat"/>
</dbReference>
<dbReference type="Proteomes" id="UP001432000">
    <property type="component" value="Chromosome"/>
</dbReference>
<evidence type="ECO:0000313" key="4">
    <source>
        <dbReference type="EMBL" id="WXG71112.1"/>
    </source>
</evidence>
<evidence type="ECO:0000313" key="5">
    <source>
        <dbReference type="Proteomes" id="UP001432000"/>
    </source>
</evidence>
<dbReference type="SUPFAM" id="SSF56601">
    <property type="entry name" value="beta-lactamase/transpeptidase-like"/>
    <property type="match status" value="1"/>
</dbReference>
<dbReference type="Gene3D" id="3.40.710.10">
    <property type="entry name" value="DD-peptidase/beta-lactamase superfamily"/>
    <property type="match status" value="1"/>
</dbReference>
<protein>
    <submittedName>
        <fullName evidence="4">Serine hydrolase</fullName>
    </submittedName>
</protein>
<evidence type="ECO:0000259" key="3">
    <source>
        <dbReference type="Pfam" id="PF13354"/>
    </source>
</evidence>
<sequence>MSRPLQVLVISCAALVASVAILFSGCSVPDDSPSSMTASTTESPFPDTDTVADLDLGARIPEAVGSAAGRGARVDFALLDRQTGAYFASGDTEQTETASVSKLFIADDVLRGAEIARVPVSADDMDSIASMLRSSDDNAANALWYKYGGSDIINRVTERYGLTATSPPWDDLWWNTTTSAADLVAYYSRLLDGAGGLSPASTATVIGFLRESTPVATDGYQQQFGIVGGLPAEPVRAVKQGWMCCIADRWIHLTTGTIGVDNRYIVALISREEIHYEDDMDNYPDTAVVDVTDDSSARHARDTLTGFVTMLFPDGRID</sequence>
<feature type="compositionally biased region" description="Polar residues" evidence="1">
    <location>
        <begin position="32"/>
        <end position="43"/>
    </location>
</feature>
<organism evidence="4 5">
    <name type="scientific">Rhodococcus sovatensis</name>
    <dbReference type="NCBI Taxonomy" id="1805840"/>
    <lineage>
        <taxon>Bacteria</taxon>
        <taxon>Bacillati</taxon>
        <taxon>Actinomycetota</taxon>
        <taxon>Actinomycetes</taxon>
        <taxon>Mycobacteriales</taxon>
        <taxon>Nocardiaceae</taxon>
        <taxon>Rhodococcus</taxon>
    </lineage>
</organism>
<proteinExistence type="predicted"/>
<accession>A0ABZ2PQE2</accession>